<dbReference type="GO" id="GO:0016787">
    <property type="term" value="F:hydrolase activity"/>
    <property type="evidence" value="ECO:0007669"/>
    <property type="project" value="UniProtKB-KW"/>
</dbReference>
<dbReference type="PANTHER" id="PTHR43434:SF20">
    <property type="entry name" value="5'-NUCLEOTIDASE"/>
    <property type="match status" value="1"/>
</dbReference>
<dbReference type="Pfam" id="PF13419">
    <property type="entry name" value="HAD_2"/>
    <property type="match status" value="1"/>
</dbReference>
<protein>
    <submittedName>
        <fullName evidence="1">Haloacid dehalogenase domain-containing protein hydrolase</fullName>
    </submittedName>
</protein>
<dbReference type="OrthoDB" id="9792518at2"/>
<dbReference type="PANTHER" id="PTHR43434">
    <property type="entry name" value="PHOSPHOGLYCOLATE PHOSPHATASE"/>
    <property type="match status" value="1"/>
</dbReference>
<dbReference type="AlphaFoldDB" id="S4NQM0"/>
<dbReference type="InterPro" id="IPR041492">
    <property type="entry name" value="HAD_2"/>
</dbReference>
<dbReference type="InterPro" id="IPR023198">
    <property type="entry name" value="PGP-like_dom2"/>
</dbReference>
<dbReference type="STRING" id="1423780.FD05_GL000385"/>
<dbReference type="PATRIC" id="fig|1423780.4.peg.385"/>
<dbReference type="InterPro" id="IPR036412">
    <property type="entry name" value="HAD-like_sf"/>
</dbReference>
<dbReference type="GeneID" id="301047661"/>
<dbReference type="Proteomes" id="UP000016361">
    <property type="component" value="Unassembled WGS sequence"/>
</dbReference>
<keyword evidence="1" id="KW-0378">Hydrolase</keyword>
<dbReference type="Gene3D" id="3.40.50.1000">
    <property type="entry name" value="HAD superfamily/HAD-like"/>
    <property type="match status" value="1"/>
</dbReference>
<dbReference type="SUPFAM" id="SSF56784">
    <property type="entry name" value="HAD-like"/>
    <property type="match status" value="1"/>
</dbReference>
<name>S4NQM0_9LACO</name>
<organism evidence="1 2">
    <name type="scientific">Lentilactobacillus otakiensis DSM 19908 = JCM 15040</name>
    <dbReference type="NCBI Taxonomy" id="1423780"/>
    <lineage>
        <taxon>Bacteria</taxon>
        <taxon>Bacillati</taxon>
        <taxon>Bacillota</taxon>
        <taxon>Bacilli</taxon>
        <taxon>Lactobacillales</taxon>
        <taxon>Lactobacillaceae</taxon>
        <taxon>Lentilactobacillus</taxon>
    </lineage>
</organism>
<dbReference type="GO" id="GO:0004713">
    <property type="term" value="F:protein tyrosine kinase activity"/>
    <property type="evidence" value="ECO:0007669"/>
    <property type="project" value="TreeGrafter"/>
</dbReference>
<dbReference type="RefSeq" id="WP_020280771.1">
    <property type="nucleotide sequence ID" value="NZ_AZED01000011.1"/>
</dbReference>
<gene>
    <name evidence="1" type="ORF">LOT_0856</name>
</gene>
<sequence length="218" mass="24391">MTQLFFDFDGTIADSEEGIVKSLKYAVKKMQFPELTHDQYLKFIGPALVNSLKKFYPQVSDADRKDALKYYHEYYIGNGMYQLNLYPGIVDELQTLNDLGYVVNIASAKPENLIHDLTDELKITKYFQGRYGASSDEGHRNTKTAVLKYALEESNADNADSIMIGDRDTDMLGGYNNHVKTLGVTYGFGDAPELLGAHADTLVDKPNEIQDGVQKLIG</sequence>
<dbReference type="Gene3D" id="1.10.150.240">
    <property type="entry name" value="Putative phosphatase, domain 2"/>
    <property type="match status" value="1"/>
</dbReference>
<accession>S4NQM0</accession>
<dbReference type="InterPro" id="IPR050155">
    <property type="entry name" value="HAD-like_hydrolase_sf"/>
</dbReference>
<reference evidence="2" key="1">
    <citation type="journal article" date="2013" name="Genome Announc.">
        <title>Draft Genome Sequence of D-Branched-Chain Amino Acid Producer Lactobacillus otakiensis JCM 15040T, Isolated from a Traditional Japanese Pickle.</title>
        <authorList>
            <person name="Doi K."/>
            <person name="Mori K."/>
            <person name="Mutaguchi Y."/>
            <person name="Tashiro K."/>
            <person name="Fujino Y."/>
            <person name="Ohmori T."/>
            <person name="Kuhara S."/>
            <person name="Ohshima T."/>
        </authorList>
    </citation>
    <scope>NUCLEOTIDE SEQUENCE [LARGE SCALE GENOMIC DNA]</scope>
    <source>
        <strain evidence="2">JCM 15040</strain>
    </source>
</reference>
<evidence type="ECO:0000313" key="2">
    <source>
        <dbReference type="Proteomes" id="UP000016361"/>
    </source>
</evidence>
<dbReference type="GO" id="GO:0005829">
    <property type="term" value="C:cytosol"/>
    <property type="evidence" value="ECO:0007669"/>
    <property type="project" value="TreeGrafter"/>
</dbReference>
<dbReference type="EMBL" id="BASH01000002">
    <property type="protein sequence ID" value="GAD16318.1"/>
    <property type="molecule type" value="Genomic_DNA"/>
</dbReference>
<proteinExistence type="predicted"/>
<comment type="caution">
    <text evidence="1">The sequence shown here is derived from an EMBL/GenBank/DDBJ whole genome shotgun (WGS) entry which is preliminary data.</text>
</comment>
<keyword evidence="2" id="KW-1185">Reference proteome</keyword>
<dbReference type="InterPro" id="IPR023214">
    <property type="entry name" value="HAD_sf"/>
</dbReference>
<evidence type="ECO:0000313" key="1">
    <source>
        <dbReference type="EMBL" id="GAD16318.1"/>
    </source>
</evidence>
<dbReference type="eggNOG" id="COG0546">
    <property type="taxonomic scope" value="Bacteria"/>
</dbReference>